<feature type="domain" description="MoaB/Mog" evidence="12">
    <location>
        <begin position="183"/>
        <end position="320"/>
    </location>
</feature>
<dbReference type="SUPFAM" id="SSF63867">
    <property type="entry name" value="MoeA C-terminal domain-like"/>
    <property type="match status" value="1"/>
</dbReference>
<dbReference type="FunFam" id="3.40.980.10:FF:000004">
    <property type="entry name" value="Molybdopterin molybdenumtransferase"/>
    <property type="match status" value="1"/>
</dbReference>
<evidence type="ECO:0000256" key="6">
    <source>
        <dbReference type="ARBA" id="ARBA00022679"/>
    </source>
</evidence>
<dbReference type="STRING" id="765420.OSCT_0876"/>
<dbReference type="SUPFAM" id="SSF53218">
    <property type="entry name" value="Molybdenum cofactor biosynthesis proteins"/>
    <property type="match status" value="1"/>
</dbReference>
<dbReference type="InterPro" id="IPR001453">
    <property type="entry name" value="MoaB/Mog_dom"/>
</dbReference>
<keyword evidence="8 11" id="KW-0460">Magnesium</keyword>
<dbReference type="InterPro" id="IPR005111">
    <property type="entry name" value="MoeA_C_domain_IV"/>
</dbReference>
<comment type="pathway">
    <text evidence="3 11">Cofactor biosynthesis; molybdopterin biosynthesis.</text>
</comment>
<dbReference type="InterPro" id="IPR036425">
    <property type="entry name" value="MoaB/Mog-like_dom_sf"/>
</dbReference>
<dbReference type="Gene3D" id="2.170.190.11">
    <property type="entry name" value="Molybdopterin biosynthesis moea protein, domain 3"/>
    <property type="match status" value="1"/>
</dbReference>
<evidence type="ECO:0000256" key="3">
    <source>
        <dbReference type="ARBA" id="ARBA00005046"/>
    </source>
</evidence>
<dbReference type="Proteomes" id="UP000054010">
    <property type="component" value="Unassembled WGS sequence"/>
</dbReference>
<evidence type="ECO:0000313" key="14">
    <source>
        <dbReference type="Proteomes" id="UP000054010"/>
    </source>
</evidence>
<dbReference type="InterPro" id="IPR038987">
    <property type="entry name" value="MoeA-like"/>
</dbReference>
<reference evidence="13 14" key="1">
    <citation type="journal article" date="2011" name="J. Bacteriol.">
        <title>Draft genome sequence of the anoxygenic filamentous phototrophic bacterium Oscillochloris trichoides subsp. DG-6.</title>
        <authorList>
            <person name="Kuznetsov B.B."/>
            <person name="Ivanovsky R.N."/>
            <person name="Keppen O.I."/>
            <person name="Sukhacheva M.V."/>
            <person name="Bumazhkin B.K."/>
            <person name="Patutina E.O."/>
            <person name="Beletsky A.V."/>
            <person name="Mardanov A.V."/>
            <person name="Baslerov R.V."/>
            <person name="Panteleeva A.N."/>
            <person name="Kolganova T.V."/>
            <person name="Ravin N.V."/>
            <person name="Skryabin K.G."/>
        </authorList>
    </citation>
    <scope>NUCLEOTIDE SEQUENCE [LARGE SCALE GENOMIC DNA]</scope>
    <source>
        <strain evidence="13 14">DG-6</strain>
    </source>
</reference>
<dbReference type="GO" id="GO:0006777">
    <property type="term" value="P:Mo-molybdopterin cofactor biosynthetic process"/>
    <property type="evidence" value="ECO:0007669"/>
    <property type="project" value="UniProtKB-UniRule"/>
</dbReference>
<dbReference type="PANTHER" id="PTHR10192">
    <property type="entry name" value="MOLYBDOPTERIN BIOSYNTHESIS PROTEIN"/>
    <property type="match status" value="1"/>
</dbReference>
<sequence>MNPMLRESPYPMLDVEAALATVLAHVAPLALEHVDALRAEGRILAEDLVASEDLPDLPKAAMDGYALRSSDGLLPRRVIAELTAGESAGLLVGPGEASRIMTGATMPTGADAMIPVELTRETDGMLVVDRAIRPGEHVHPVGQDLARGQLVLARGTRLNAAEVGILATLGITQVAVFRQPRVAVLATGDEVYEPGAPRPAGAVRDSNRYALLAAVREAGGVAISLGIARDDAAIQRRAILDGIAQADVLLTSGGVSMGTRDLIKPILAELGTIHFGRVKFKPGKPTTFASVGDTLVFGLPGYPVSSLVAFEVFVRPALRALQGDPQPVRPRAIARIDAAIRPSPDRPEYQRVRLAWRGAELWATSTGNQGSSRLLSMHGANGLLIVPPGAQVYPAGSSLEVLVTGDLR</sequence>
<keyword evidence="14" id="KW-1185">Reference proteome</keyword>
<evidence type="ECO:0000313" key="13">
    <source>
        <dbReference type="EMBL" id="EFO81287.1"/>
    </source>
</evidence>
<comment type="similarity">
    <text evidence="4 11">Belongs to the MoeA family.</text>
</comment>
<dbReference type="EMBL" id="ADVR01000018">
    <property type="protein sequence ID" value="EFO81287.1"/>
    <property type="molecule type" value="Genomic_DNA"/>
</dbReference>
<dbReference type="UniPathway" id="UPA00344"/>
<dbReference type="PANTHER" id="PTHR10192:SF5">
    <property type="entry name" value="GEPHYRIN"/>
    <property type="match status" value="1"/>
</dbReference>
<dbReference type="OrthoDB" id="9804758at2"/>
<keyword evidence="9 11" id="KW-0501">Molybdenum cofactor biosynthesis</keyword>
<evidence type="ECO:0000256" key="5">
    <source>
        <dbReference type="ARBA" id="ARBA00022505"/>
    </source>
</evidence>
<keyword evidence="6 11" id="KW-0808">Transferase</keyword>
<proteinExistence type="inferred from homology"/>
<dbReference type="GO" id="GO:0061599">
    <property type="term" value="F:molybdopterin molybdotransferase activity"/>
    <property type="evidence" value="ECO:0007669"/>
    <property type="project" value="UniProtKB-UniRule"/>
</dbReference>
<dbReference type="InterPro" id="IPR036688">
    <property type="entry name" value="MoeA_C_domain_IV_sf"/>
</dbReference>
<dbReference type="AlphaFoldDB" id="E1IC25"/>
<dbReference type="HOGENOM" id="CLU_010186_7_0_0"/>
<protein>
    <recommendedName>
        <fullName evidence="11">Molybdopterin molybdenumtransferase</fullName>
        <ecNumber evidence="11">2.10.1.1</ecNumber>
    </recommendedName>
</protein>
<dbReference type="eggNOG" id="COG0303">
    <property type="taxonomic scope" value="Bacteria"/>
</dbReference>
<dbReference type="SUPFAM" id="SSF63882">
    <property type="entry name" value="MoeA N-terminal region -like"/>
    <property type="match status" value="1"/>
</dbReference>
<dbReference type="EC" id="2.10.1.1" evidence="11"/>
<dbReference type="GO" id="GO:0046872">
    <property type="term" value="F:metal ion binding"/>
    <property type="evidence" value="ECO:0007669"/>
    <property type="project" value="UniProtKB-UniRule"/>
</dbReference>
<accession>E1IC25</accession>
<dbReference type="InterPro" id="IPR005110">
    <property type="entry name" value="MoeA_linker/N"/>
</dbReference>
<evidence type="ECO:0000256" key="8">
    <source>
        <dbReference type="ARBA" id="ARBA00022842"/>
    </source>
</evidence>
<evidence type="ECO:0000256" key="2">
    <source>
        <dbReference type="ARBA" id="ARBA00002901"/>
    </source>
</evidence>
<name>E1IC25_9CHLR</name>
<dbReference type="PROSITE" id="PS01079">
    <property type="entry name" value="MOCF_BIOSYNTHESIS_2"/>
    <property type="match status" value="1"/>
</dbReference>
<dbReference type="CDD" id="cd00887">
    <property type="entry name" value="MoeA"/>
    <property type="match status" value="1"/>
</dbReference>
<keyword evidence="7 11" id="KW-0479">Metal-binding</keyword>
<evidence type="ECO:0000256" key="9">
    <source>
        <dbReference type="ARBA" id="ARBA00023150"/>
    </source>
</evidence>
<comment type="function">
    <text evidence="2 11">Catalyzes the insertion of molybdate into adenylated molybdopterin with the concomitant release of AMP.</text>
</comment>
<dbReference type="Gene3D" id="2.40.340.10">
    <property type="entry name" value="MoeA, C-terminal, domain IV"/>
    <property type="match status" value="1"/>
</dbReference>
<evidence type="ECO:0000256" key="4">
    <source>
        <dbReference type="ARBA" id="ARBA00010763"/>
    </source>
</evidence>
<dbReference type="Pfam" id="PF03453">
    <property type="entry name" value="MoeA_N"/>
    <property type="match status" value="1"/>
</dbReference>
<dbReference type="Gene3D" id="3.90.105.10">
    <property type="entry name" value="Molybdopterin biosynthesis moea protein, domain 2"/>
    <property type="match status" value="1"/>
</dbReference>
<dbReference type="NCBIfam" id="NF045515">
    <property type="entry name" value="Glp_gephyrin"/>
    <property type="match status" value="1"/>
</dbReference>
<comment type="cofactor">
    <cofactor evidence="1 11">
        <name>Mg(2+)</name>
        <dbReference type="ChEBI" id="CHEBI:18420"/>
    </cofactor>
</comment>
<organism evidence="13 14">
    <name type="scientific">Oscillochloris trichoides DG-6</name>
    <dbReference type="NCBI Taxonomy" id="765420"/>
    <lineage>
        <taxon>Bacteria</taxon>
        <taxon>Bacillati</taxon>
        <taxon>Chloroflexota</taxon>
        <taxon>Chloroflexia</taxon>
        <taxon>Chloroflexales</taxon>
        <taxon>Chloroflexineae</taxon>
        <taxon>Oscillochloridaceae</taxon>
        <taxon>Oscillochloris</taxon>
    </lineage>
</organism>
<dbReference type="NCBIfam" id="TIGR00177">
    <property type="entry name" value="molyb_syn"/>
    <property type="match status" value="1"/>
</dbReference>
<evidence type="ECO:0000256" key="11">
    <source>
        <dbReference type="RuleBase" id="RU365090"/>
    </source>
</evidence>
<gene>
    <name evidence="13" type="ORF">OSCT_0876</name>
</gene>
<comment type="caution">
    <text evidence="13">The sequence shown here is derived from an EMBL/GenBank/DDBJ whole genome shotgun (WGS) entry which is preliminary data.</text>
</comment>
<dbReference type="SMART" id="SM00852">
    <property type="entry name" value="MoCF_biosynth"/>
    <property type="match status" value="1"/>
</dbReference>
<keyword evidence="5 11" id="KW-0500">Molybdenum</keyword>
<comment type="catalytic activity">
    <reaction evidence="10">
        <text>adenylyl-molybdopterin + molybdate = Mo-molybdopterin + AMP + H(+)</text>
        <dbReference type="Rhea" id="RHEA:35047"/>
        <dbReference type="ChEBI" id="CHEBI:15378"/>
        <dbReference type="ChEBI" id="CHEBI:36264"/>
        <dbReference type="ChEBI" id="CHEBI:62727"/>
        <dbReference type="ChEBI" id="CHEBI:71302"/>
        <dbReference type="ChEBI" id="CHEBI:456215"/>
        <dbReference type="EC" id="2.10.1.1"/>
    </reaction>
</comment>
<evidence type="ECO:0000259" key="12">
    <source>
        <dbReference type="SMART" id="SM00852"/>
    </source>
</evidence>
<dbReference type="InterPro" id="IPR008284">
    <property type="entry name" value="MoCF_biosynth_CS"/>
</dbReference>
<dbReference type="Gene3D" id="3.40.980.10">
    <property type="entry name" value="MoaB/Mog-like domain"/>
    <property type="match status" value="1"/>
</dbReference>
<dbReference type="GO" id="GO:0005829">
    <property type="term" value="C:cytosol"/>
    <property type="evidence" value="ECO:0007669"/>
    <property type="project" value="TreeGrafter"/>
</dbReference>
<dbReference type="Pfam" id="PF00994">
    <property type="entry name" value="MoCF_biosynth"/>
    <property type="match status" value="1"/>
</dbReference>
<evidence type="ECO:0000256" key="7">
    <source>
        <dbReference type="ARBA" id="ARBA00022723"/>
    </source>
</evidence>
<evidence type="ECO:0000256" key="10">
    <source>
        <dbReference type="ARBA" id="ARBA00047317"/>
    </source>
</evidence>
<dbReference type="InterPro" id="IPR036135">
    <property type="entry name" value="MoeA_linker/N_sf"/>
</dbReference>
<dbReference type="Pfam" id="PF03454">
    <property type="entry name" value="MoeA_C"/>
    <property type="match status" value="1"/>
</dbReference>
<evidence type="ECO:0000256" key="1">
    <source>
        <dbReference type="ARBA" id="ARBA00001946"/>
    </source>
</evidence>